<evidence type="ECO:0000256" key="4">
    <source>
        <dbReference type="ARBA" id="ARBA00022475"/>
    </source>
</evidence>
<protein>
    <submittedName>
        <fullName evidence="14">Oligopeptide/dipeptide ABC transporter, ATPase subunit</fullName>
    </submittedName>
</protein>
<evidence type="ECO:0000256" key="10">
    <source>
        <dbReference type="SAM" id="MobiDB-lite"/>
    </source>
</evidence>
<dbReference type="Pfam" id="PF00005">
    <property type="entry name" value="ABC_tran"/>
    <property type="match status" value="1"/>
</dbReference>
<dbReference type="PROSITE" id="PS00211">
    <property type="entry name" value="ABC_TRANSPORTER_1"/>
    <property type="match status" value="1"/>
</dbReference>
<evidence type="ECO:0000256" key="3">
    <source>
        <dbReference type="ARBA" id="ARBA00022448"/>
    </source>
</evidence>
<feature type="domain" description="ABC transporter" evidence="12">
    <location>
        <begin position="318"/>
        <end position="566"/>
    </location>
</feature>
<gene>
    <name evidence="14" type="ORF">NOCA1130249</name>
</gene>
<keyword evidence="3" id="KW-0813">Transport</keyword>
<dbReference type="CDD" id="cd03257">
    <property type="entry name" value="ABC_NikE_OppD_transporters"/>
    <property type="match status" value="1"/>
</dbReference>
<evidence type="ECO:0000313" key="14">
    <source>
        <dbReference type="EMBL" id="CUR57839.1"/>
    </source>
</evidence>
<dbReference type="GO" id="GO:0016887">
    <property type="term" value="F:ATP hydrolysis activity"/>
    <property type="evidence" value="ECO:0007669"/>
    <property type="project" value="InterPro"/>
</dbReference>
<feature type="domain" description="ABC transmembrane type-1" evidence="13">
    <location>
        <begin position="80"/>
        <end position="269"/>
    </location>
</feature>
<dbReference type="Gene3D" id="1.10.3720.10">
    <property type="entry name" value="MetI-like"/>
    <property type="match status" value="1"/>
</dbReference>
<sequence length="661" mass="68288">MASEHGRARRWRAVLTTPVGLTAAVLLVAVAVLTVLGPVLWGTSADAVDTRDVLATPSPEHWAGTDNLGRDILARTLVATRLSMVLAVCAIAVAVAAGLLLGAAPYLLGGRAGRLVSAAVNVAVAFPGLLLALFFAVVFGVGATGAVMAVGLAGAPVFARLTQTLVAQVAGRDYVSAARVAGVGRLRILLRHVLPNIAEPLVVNATIGAGGALLAFSGLSFLGLGVQSPAYDWGRLLYDGISAIYVNPAAALAPGLAVLLAGLAFNLFGESVAKGFGVPVLVGAPELRSRGRAAAVAAEAPTGPDVPEEAADDVVLEVRDLEVVFPTATGTVRPVRGVSFDVRRGEAVGVVGESGSGKSLTALAVSRLVSEDGTVRAGRLRFLGEDLTAPDSPALRRMLGTSLAMVFQDPMTSFNPTRRIGRQLAEVATEHQGLGRAEALGRAVDRLDSVRIPDAGRRARQYPHEFSGGMRQRAMIGMGLMGTPSLVVADEPTTALDVTVQQQVLDLLAEIRAADDVALVLISHDVTVVAEVCDRVLVMYAGRIVEDVPAAALATRALHPYTRALVAAVPSMDTDLDRPLATIPGRPVDPAEVPAGCAYAARCPLADARCLAEDPPLVPAADGSRVACWHAGEALPDPVVRPAEGRAGLDELDADELVEAP</sequence>
<feature type="transmembrane region" description="Helical" evidence="11">
    <location>
        <begin position="201"/>
        <end position="224"/>
    </location>
</feature>
<dbReference type="InterPro" id="IPR013563">
    <property type="entry name" value="Oligopep_ABC_C"/>
</dbReference>
<dbReference type="GO" id="GO:0015833">
    <property type="term" value="P:peptide transport"/>
    <property type="evidence" value="ECO:0007669"/>
    <property type="project" value="InterPro"/>
</dbReference>
<feature type="compositionally biased region" description="Acidic residues" evidence="10">
    <location>
        <begin position="650"/>
        <end position="661"/>
    </location>
</feature>
<dbReference type="GO" id="GO:0005886">
    <property type="term" value="C:plasma membrane"/>
    <property type="evidence" value="ECO:0007669"/>
    <property type="project" value="UniProtKB-SubCell"/>
</dbReference>
<dbReference type="InterPro" id="IPR017871">
    <property type="entry name" value="ABC_transporter-like_CS"/>
</dbReference>
<dbReference type="InterPro" id="IPR050388">
    <property type="entry name" value="ABC_Ni/Peptide_Import"/>
</dbReference>
<evidence type="ECO:0000256" key="2">
    <source>
        <dbReference type="ARBA" id="ARBA00004202"/>
    </source>
</evidence>
<evidence type="ECO:0000259" key="13">
    <source>
        <dbReference type="PROSITE" id="PS50928"/>
    </source>
</evidence>
<name>A0A2P2C751_9ZZZZ</name>
<dbReference type="InterPro" id="IPR035906">
    <property type="entry name" value="MetI-like_sf"/>
</dbReference>
<dbReference type="AlphaFoldDB" id="A0A2P2C751"/>
<dbReference type="FunFam" id="3.40.50.300:FF:000016">
    <property type="entry name" value="Oligopeptide ABC transporter ATP-binding component"/>
    <property type="match status" value="1"/>
</dbReference>
<dbReference type="PROSITE" id="PS50893">
    <property type="entry name" value="ABC_TRANSPORTER_2"/>
    <property type="match status" value="1"/>
</dbReference>
<feature type="transmembrane region" description="Helical" evidence="11">
    <location>
        <begin position="115"/>
        <end position="137"/>
    </location>
</feature>
<dbReference type="InterPro" id="IPR003439">
    <property type="entry name" value="ABC_transporter-like_ATP-bd"/>
</dbReference>
<organism evidence="14">
    <name type="scientific">metagenome</name>
    <dbReference type="NCBI Taxonomy" id="256318"/>
    <lineage>
        <taxon>unclassified sequences</taxon>
        <taxon>metagenomes</taxon>
    </lineage>
</organism>
<comment type="subcellular location">
    <subcellularLocation>
        <location evidence="2">Cell membrane</location>
        <topology evidence="2">Peripheral membrane protein</topology>
    </subcellularLocation>
    <subcellularLocation>
        <location evidence="1">Membrane</location>
        <topology evidence="1">Multi-pass membrane protein</topology>
    </subcellularLocation>
</comment>
<feature type="transmembrane region" description="Helical" evidence="11">
    <location>
        <begin position="84"/>
        <end position="108"/>
    </location>
</feature>
<dbReference type="PANTHER" id="PTHR43297:SF2">
    <property type="entry name" value="DIPEPTIDE TRANSPORT ATP-BINDING PROTEIN DPPD"/>
    <property type="match status" value="1"/>
</dbReference>
<dbReference type="Pfam" id="PF00528">
    <property type="entry name" value="BPD_transp_1"/>
    <property type="match status" value="1"/>
</dbReference>
<dbReference type="EMBL" id="CZKB01000005">
    <property type="protein sequence ID" value="CUR57839.1"/>
    <property type="molecule type" value="Genomic_DNA"/>
</dbReference>
<dbReference type="PROSITE" id="PS50928">
    <property type="entry name" value="ABC_TM1"/>
    <property type="match status" value="1"/>
</dbReference>
<reference evidence="14" key="1">
    <citation type="submission" date="2015-08" db="EMBL/GenBank/DDBJ databases">
        <authorList>
            <person name="Babu N.S."/>
            <person name="Beckwith C.J."/>
            <person name="Beseler K.G."/>
            <person name="Brison A."/>
            <person name="Carone J.V."/>
            <person name="Caskin T.P."/>
            <person name="Diamond M."/>
            <person name="Durham M.E."/>
            <person name="Foxe J.M."/>
            <person name="Go M."/>
            <person name="Henderson B.A."/>
            <person name="Jones I.B."/>
            <person name="McGettigan J.A."/>
            <person name="Micheletti S.J."/>
            <person name="Nasrallah M.E."/>
            <person name="Ortiz D."/>
            <person name="Piller C.R."/>
            <person name="Privatt S.R."/>
            <person name="Schneider S.L."/>
            <person name="Sharp S."/>
            <person name="Smith T.C."/>
            <person name="Stanton J.D."/>
            <person name="Ullery H.E."/>
            <person name="Wilson R.J."/>
            <person name="Serrano M.G."/>
            <person name="Buck G."/>
            <person name="Lee V."/>
            <person name="Wang Y."/>
            <person name="Carvalho R."/>
            <person name="Voegtly L."/>
            <person name="Shi R."/>
            <person name="Duckworth R."/>
            <person name="Johnson A."/>
            <person name="Loviza R."/>
            <person name="Walstead R."/>
            <person name="Shah Z."/>
            <person name="Kiflezghi M."/>
            <person name="Wade K."/>
            <person name="Ball S.L."/>
            <person name="Bradley K.W."/>
            <person name="Asai D.J."/>
            <person name="Bowman C.A."/>
            <person name="Russell D.A."/>
            <person name="Pope W.H."/>
            <person name="Jacobs-Sera D."/>
            <person name="Hendrix R.W."/>
            <person name="Hatfull G.F."/>
        </authorList>
    </citation>
    <scope>NUCLEOTIDE SEQUENCE</scope>
</reference>
<evidence type="ECO:0000259" key="12">
    <source>
        <dbReference type="PROSITE" id="PS50893"/>
    </source>
</evidence>
<dbReference type="Pfam" id="PF08352">
    <property type="entry name" value="oligo_HPY"/>
    <property type="match status" value="1"/>
</dbReference>
<dbReference type="CDD" id="cd06261">
    <property type="entry name" value="TM_PBP2"/>
    <property type="match status" value="1"/>
</dbReference>
<dbReference type="Gene3D" id="3.40.50.300">
    <property type="entry name" value="P-loop containing nucleotide triphosphate hydrolases"/>
    <property type="match status" value="1"/>
</dbReference>
<keyword evidence="6" id="KW-0547">Nucleotide-binding</keyword>
<dbReference type="InterPro" id="IPR000515">
    <property type="entry name" value="MetI-like"/>
</dbReference>
<proteinExistence type="predicted"/>
<evidence type="ECO:0000256" key="6">
    <source>
        <dbReference type="ARBA" id="ARBA00022741"/>
    </source>
</evidence>
<accession>A0A2P2C751</accession>
<feature type="transmembrane region" description="Helical" evidence="11">
    <location>
        <begin position="244"/>
        <end position="268"/>
    </location>
</feature>
<keyword evidence="4" id="KW-1003">Cell membrane</keyword>
<dbReference type="PANTHER" id="PTHR43297">
    <property type="entry name" value="OLIGOPEPTIDE TRANSPORT ATP-BINDING PROTEIN APPD"/>
    <property type="match status" value="1"/>
</dbReference>
<dbReference type="SUPFAM" id="SSF52540">
    <property type="entry name" value="P-loop containing nucleoside triphosphate hydrolases"/>
    <property type="match status" value="1"/>
</dbReference>
<dbReference type="NCBIfam" id="TIGR01727">
    <property type="entry name" value="oligo_HPY"/>
    <property type="match status" value="1"/>
</dbReference>
<dbReference type="GO" id="GO:0005524">
    <property type="term" value="F:ATP binding"/>
    <property type="evidence" value="ECO:0007669"/>
    <property type="project" value="UniProtKB-KW"/>
</dbReference>
<keyword evidence="5 11" id="KW-0812">Transmembrane</keyword>
<evidence type="ECO:0000256" key="11">
    <source>
        <dbReference type="SAM" id="Phobius"/>
    </source>
</evidence>
<evidence type="ECO:0000256" key="1">
    <source>
        <dbReference type="ARBA" id="ARBA00004141"/>
    </source>
</evidence>
<dbReference type="GO" id="GO:0055085">
    <property type="term" value="P:transmembrane transport"/>
    <property type="evidence" value="ECO:0007669"/>
    <property type="project" value="InterPro"/>
</dbReference>
<evidence type="ECO:0000256" key="7">
    <source>
        <dbReference type="ARBA" id="ARBA00022840"/>
    </source>
</evidence>
<dbReference type="SMART" id="SM00382">
    <property type="entry name" value="AAA"/>
    <property type="match status" value="1"/>
</dbReference>
<evidence type="ECO:0000256" key="5">
    <source>
        <dbReference type="ARBA" id="ARBA00022692"/>
    </source>
</evidence>
<dbReference type="InterPro" id="IPR027417">
    <property type="entry name" value="P-loop_NTPase"/>
</dbReference>
<evidence type="ECO:0000256" key="8">
    <source>
        <dbReference type="ARBA" id="ARBA00022989"/>
    </source>
</evidence>
<keyword evidence="8 11" id="KW-1133">Transmembrane helix</keyword>
<keyword evidence="9 11" id="KW-0472">Membrane</keyword>
<evidence type="ECO:0000256" key="9">
    <source>
        <dbReference type="ARBA" id="ARBA00023136"/>
    </source>
</evidence>
<dbReference type="SUPFAM" id="SSF161098">
    <property type="entry name" value="MetI-like"/>
    <property type="match status" value="1"/>
</dbReference>
<feature type="region of interest" description="Disordered" evidence="10">
    <location>
        <begin position="639"/>
        <end position="661"/>
    </location>
</feature>
<dbReference type="InterPro" id="IPR003593">
    <property type="entry name" value="AAA+_ATPase"/>
</dbReference>
<feature type="transmembrane region" description="Helical" evidence="11">
    <location>
        <begin position="21"/>
        <end position="41"/>
    </location>
</feature>
<keyword evidence="7" id="KW-0067">ATP-binding</keyword>